<keyword evidence="5 7" id="KW-0378">Hydrolase</keyword>
<dbReference type="SUPFAM" id="SSF55816">
    <property type="entry name" value="5'-nucleotidase (syn. UDP-sugar hydrolase), C-terminal domain"/>
    <property type="match status" value="1"/>
</dbReference>
<dbReference type="GO" id="GO:0006196">
    <property type="term" value="P:AMP catabolic process"/>
    <property type="evidence" value="ECO:0007669"/>
    <property type="project" value="TreeGrafter"/>
</dbReference>
<reference evidence="10" key="1">
    <citation type="submission" date="2021-03" db="EMBL/GenBank/DDBJ databases">
        <title>Chromosome level genome of the anhydrobiotic midge Polypedilum vanderplanki.</title>
        <authorList>
            <person name="Yoshida Y."/>
            <person name="Kikawada T."/>
            <person name="Gusev O."/>
        </authorList>
    </citation>
    <scope>NUCLEOTIDE SEQUENCE</scope>
    <source>
        <strain evidence="10">NIAS01</strain>
        <tissue evidence="10">Whole body or cell culture</tissue>
    </source>
</reference>
<evidence type="ECO:0000256" key="5">
    <source>
        <dbReference type="ARBA" id="ARBA00022801"/>
    </source>
</evidence>
<gene>
    <name evidence="10" type="ORF">PVAND_000351</name>
</gene>
<accession>A0A9J6BJK4</accession>
<dbReference type="Pfam" id="PF02872">
    <property type="entry name" value="5_nucleotid_C"/>
    <property type="match status" value="1"/>
</dbReference>
<dbReference type="InterPro" id="IPR036907">
    <property type="entry name" value="5'-Nucleotdase_C_sf"/>
</dbReference>
<feature type="domain" description="5'-Nucleotidase C-terminal" evidence="9">
    <location>
        <begin position="314"/>
        <end position="401"/>
    </location>
</feature>
<keyword evidence="4 7" id="KW-0547">Nucleotide-binding</keyword>
<evidence type="ECO:0000313" key="11">
    <source>
        <dbReference type="Proteomes" id="UP001107558"/>
    </source>
</evidence>
<dbReference type="Proteomes" id="UP001107558">
    <property type="component" value="Chromosome 3"/>
</dbReference>
<evidence type="ECO:0000256" key="1">
    <source>
        <dbReference type="ARBA" id="ARBA00006654"/>
    </source>
</evidence>
<dbReference type="PANTHER" id="PTHR11575:SF32">
    <property type="entry name" value="APYRASE-LIKE PROTEIN"/>
    <property type="match status" value="1"/>
</dbReference>
<dbReference type="Gene3D" id="3.90.780.10">
    <property type="entry name" value="5'-Nucleotidase, C-terminal domain"/>
    <property type="match status" value="1"/>
</dbReference>
<dbReference type="OrthoDB" id="7722975at2759"/>
<evidence type="ECO:0000256" key="2">
    <source>
        <dbReference type="ARBA" id="ARBA00022723"/>
    </source>
</evidence>
<evidence type="ECO:0000256" key="4">
    <source>
        <dbReference type="ARBA" id="ARBA00022741"/>
    </source>
</evidence>
<dbReference type="InterPro" id="IPR006179">
    <property type="entry name" value="5_nucleotidase/apyrase"/>
</dbReference>
<dbReference type="InterPro" id="IPR008334">
    <property type="entry name" value="5'-Nucleotdase_C"/>
</dbReference>
<dbReference type="Pfam" id="PF00149">
    <property type="entry name" value="Metallophos"/>
    <property type="match status" value="1"/>
</dbReference>
<keyword evidence="11" id="KW-1185">Reference proteome</keyword>
<evidence type="ECO:0000313" key="10">
    <source>
        <dbReference type="EMBL" id="KAG5670065.1"/>
    </source>
</evidence>
<name>A0A9J6BJK4_POLVA</name>
<keyword evidence="3" id="KW-0732">Signal</keyword>
<dbReference type="SUPFAM" id="SSF56300">
    <property type="entry name" value="Metallo-dependent phosphatases"/>
    <property type="match status" value="1"/>
</dbReference>
<dbReference type="GO" id="GO:0000166">
    <property type="term" value="F:nucleotide binding"/>
    <property type="evidence" value="ECO:0007669"/>
    <property type="project" value="UniProtKB-KW"/>
</dbReference>
<comment type="caution">
    <text evidence="10">The sequence shown here is derived from an EMBL/GenBank/DDBJ whole genome shotgun (WGS) entry which is preliminary data.</text>
</comment>
<dbReference type="PRINTS" id="PR01607">
    <property type="entry name" value="APYRASEFAMLY"/>
</dbReference>
<sequence>MMANTCKDPNECIGGYARVVSTVRKLKSSLPNPIYLNVADNFQGTFWYNKFRWNATQYFLDLEPADAMTIGNHEFDHGIEGLVPFLERIKSPVISCNINTTHEPEFGKLFNKSMIIERNGRQIGIVGVTTTFPSGWGRAVVLPEVENVKKEVDNLVEKGIKIIIVLSHSGLEVDREIAKHGGDIDIIVGGHSHSFLYSGTPSIGPDTPVSDYPTIEEQENGRKVLIVQASAYAKYLGNITLYFDEDGEIKNYEGAPIFLSHDIEQDTEVVEKLKPWKKELDAIQNKYIGSIRHQLDAFCYRKECGMGNLVTDSMTLEIPGEGIREALEYSVSDAENLHVMQVSGIKVIYDMTRKPYDRIVDLKVLCQACEIPKYEDLKDTKIYKVVLAEYIYAGGDSYKMFPNMLKIQLKAQEMLMHLQITFRNISN</sequence>
<evidence type="ECO:0000256" key="6">
    <source>
        <dbReference type="ARBA" id="ARBA00023180"/>
    </source>
</evidence>
<dbReference type="Gene3D" id="3.60.21.10">
    <property type="match status" value="1"/>
</dbReference>
<evidence type="ECO:0000256" key="3">
    <source>
        <dbReference type="ARBA" id="ARBA00022729"/>
    </source>
</evidence>
<keyword evidence="2" id="KW-0479">Metal-binding</keyword>
<evidence type="ECO:0000259" key="8">
    <source>
        <dbReference type="Pfam" id="PF00149"/>
    </source>
</evidence>
<dbReference type="CDD" id="cd07409">
    <property type="entry name" value="MPP_CD73_N"/>
    <property type="match status" value="1"/>
</dbReference>
<keyword evidence="6" id="KW-0325">Glycoprotein</keyword>
<proteinExistence type="inferred from homology"/>
<protein>
    <submittedName>
        <fullName evidence="10">Uncharacterized protein</fullName>
    </submittedName>
</protein>
<dbReference type="GO" id="GO:0046872">
    <property type="term" value="F:metal ion binding"/>
    <property type="evidence" value="ECO:0007669"/>
    <property type="project" value="UniProtKB-KW"/>
</dbReference>
<dbReference type="InterPro" id="IPR004843">
    <property type="entry name" value="Calcineurin-like_PHP"/>
</dbReference>
<dbReference type="AlphaFoldDB" id="A0A9J6BJK4"/>
<organism evidence="10 11">
    <name type="scientific">Polypedilum vanderplanki</name>
    <name type="common">Sleeping chironomid midge</name>
    <dbReference type="NCBI Taxonomy" id="319348"/>
    <lineage>
        <taxon>Eukaryota</taxon>
        <taxon>Metazoa</taxon>
        <taxon>Ecdysozoa</taxon>
        <taxon>Arthropoda</taxon>
        <taxon>Hexapoda</taxon>
        <taxon>Insecta</taxon>
        <taxon>Pterygota</taxon>
        <taxon>Neoptera</taxon>
        <taxon>Endopterygota</taxon>
        <taxon>Diptera</taxon>
        <taxon>Nematocera</taxon>
        <taxon>Chironomoidea</taxon>
        <taxon>Chironomidae</taxon>
        <taxon>Chironominae</taxon>
        <taxon>Polypedilum</taxon>
        <taxon>Polypedilum</taxon>
    </lineage>
</organism>
<dbReference type="GO" id="GO:0005886">
    <property type="term" value="C:plasma membrane"/>
    <property type="evidence" value="ECO:0007669"/>
    <property type="project" value="TreeGrafter"/>
</dbReference>
<evidence type="ECO:0000256" key="7">
    <source>
        <dbReference type="RuleBase" id="RU362119"/>
    </source>
</evidence>
<dbReference type="InterPro" id="IPR029052">
    <property type="entry name" value="Metallo-depent_PP-like"/>
</dbReference>
<comment type="similarity">
    <text evidence="1 7">Belongs to the 5'-nucleotidase family.</text>
</comment>
<evidence type="ECO:0000259" key="9">
    <source>
        <dbReference type="Pfam" id="PF02872"/>
    </source>
</evidence>
<dbReference type="EMBL" id="JADBJN010000003">
    <property type="protein sequence ID" value="KAG5670065.1"/>
    <property type="molecule type" value="Genomic_DNA"/>
</dbReference>
<feature type="domain" description="Calcineurin-like phosphoesterase" evidence="8">
    <location>
        <begin position="13"/>
        <end position="194"/>
    </location>
</feature>
<dbReference type="FunFam" id="3.60.21.10:FF:000020">
    <property type="entry name" value="NT5E isoform 4"/>
    <property type="match status" value="1"/>
</dbReference>
<dbReference type="GO" id="GO:0008253">
    <property type="term" value="F:5'-nucleotidase activity"/>
    <property type="evidence" value="ECO:0007669"/>
    <property type="project" value="UniProtKB-EC"/>
</dbReference>
<dbReference type="PANTHER" id="PTHR11575">
    <property type="entry name" value="5'-NUCLEOTIDASE-RELATED"/>
    <property type="match status" value="1"/>
</dbReference>